<keyword evidence="1" id="KW-0472">Membrane</keyword>
<gene>
    <name evidence="2" type="ORF">GCM10011379_05030</name>
</gene>
<dbReference type="AlphaFoldDB" id="A0A917IMN8"/>
<proteinExistence type="predicted"/>
<protein>
    <recommendedName>
        <fullName evidence="4">DUF3592 domain-containing protein</fullName>
    </recommendedName>
</protein>
<evidence type="ECO:0008006" key="4">
    <source>
        <dbReference type="Google" id="ProtNLM"/>
    </source>
</evidence>
<sequence length="146" mass="17032">MYKLVAVLYFVCFGLYVMFSRQPDYFDGEFHPATVHFIADSTGTVQPMAVFTLTKADTIKVPAGYVFRHLHEGQRVQVIYETARPRNAQVYAWWGYWFTWGECVFSVILLLALFQIAVQVTNKPTPEALLEEQAMNEKQYKRKYKD</sequence>
<evidence type="ECO:0000313" key="2">
    <source>
        <dbReference type="EMBL" id="GGH58876.1"/>
    </source>
</evidence>
<feature type="transmembrane region" description="Helical" evidence="1">
    <location>
        <begin position="94"/>
        <end position="114"/>
    </location>
</feature>
<reference evidence="2" key="2">
    <citation type="submission" date="2020-09" db="EMBL/GenBank/DDBJ databases">
        <authorList>
            <person name="Sun Q."/>
            <person name="Zhou Y."/>
        </authorList>
    </citation>
    <scope>NUCLEOTIDE SEQUENCE</scope>
    <source>
        <strain evidence="2">CGMCC 1.15290</strain>
    </source>
</reference>
<reference evidence="2" key="1">
    <citation type="journal article" date="2014" name="Int. J. Syst. Evol. Microbiol.">
        <title>Complete genome sequence of Corynebacterium casei LMG S-19264T (=DSM 44701T), isolated from a smear-ripened cheese.</title>
        <authorList>
            <consortium name="US DOE Joint Genome Institute (JGI-PGF)"/>
            <person name="Walter F."/>
            <person name="Albersmeier A."/>
            <person name="Kalinowski J."/>
            <person name="Ruckert C."/>
        </authorList>
    </citation>
    <scope>NUCLEOTIDE SEQUENCE</scope>
    <source>
        <strain evidence="2">CGMCC 1.15290</strain>
    </source>
</reference>
<name>A0A917IMN8_9BACT</name>
<comment type="caution">
    <text evidence="2">The sequence shown here is derived from an EMBL/GenBank/DDBJ whole genome shotgun (WGS) entry which is preliminary data.</text>
</comment>
<dbReference type="RefSeq" id="WP_188950402.1">
    <property type="nucleotide sequence ID" value="NZ_BMIB01000001.1"/>
</dbReference>
<dbReference type="Proteomes" id="UP000627292">
    <property type="component" value="Unassembled WGS sequence"/>
</dbReference>
<accession>A0A917IMN8</accession>
<organism evidence="2 3">
    <name type="scientific">Filimonas zeae</name>
    <dbReference type="NCBI Taxonomy" id="1737353"/>
    <lineage>
        <taxon>Bacteria</taxon>
        <taxon>Pseudomonadati</taxon>
        <taxon>Bacteroidota</taxon>
        <taxon>Chitinophagia</taxon>
        <taxon>Chitinophagales</taxon>
        <taxon>Chitinophagaceae</taxon>
        <taxon>Filimonas</taxon>
    </lineage>
</organism>
<evidence type="ECO:0000256" key="1">
    <source>
        <dbReference type="SAM" id="Phobius"/>
    </source>
</evidence>
<evidence type="ECO:0000313" key="3">
    <source>
        <dbReference type="Proteomes" id="UP000627292"/>
    </source>
</evidence>
<dbReference type="EMBL" id="BMIB01000001">
    <property type="protein sequence ID" value="GGH58876.1"/>
    <property type="molecule type" value="Genomic_DNA"/>
</dbReference>
<keyword evidence="1" id="KW-1133">Transmembrane helix</keyword>
<keyword evidence="3" id="KW-1185">Reference proteome</keyword>
<keyword evidence="1" id="KW-0812">Transmembrane</keyword>